<sequence>MHFTTLAFRHSSLNIQAPRAPSIKAPTEVVSSSQTMSTTATSTATTANTVDRDCRCDKDWDTHSHSNMEAQGVSCWDFAYPTGKCSLPPVKNCSFAAKEKSATTPRRARGERRFKHEDLVTSGCAGGAEMVMVAAAAAAVVSGLGPDDMGDGGQCQWQTSSTGTRSRSRSQSRTQHHAHHDIHHHDGTKSHKNGTSKHHHHHHHNHQQQPRNTTTELRTYLLSCLTIPSITYPHTYTTISTLLLTPRTQLVLLVPQSNILCPKVCELMRLPRAGGSGICILPVPSEIEMRVVTDTNPNTDSDTATEFEFESDSKVHLNGASDSAREHISTAMSIIDALSVDEVVAKILKNTPAKAFDGYVAFEDERAAWTFLHRVGRGVKDKGVGKDKGKVVKGGKGR</sequence>
<feature type="compositionally biased region" description="Low complexity" evidence="1">
    <location>
        <begin position="27"/>
        <end position="44"/>
    </location>
</feature>
<evidence type="ECO:0000256" key="1">
    <source>
        <dbReference type="SAM" id="MobiDB-lite"/>
    </source>
</evidence>
<comment type="caution">
    <text evidence="2">The sequence shown here is derived from an EMBL/GenBank/DDBJ whole genome shotgun (WGS) entry which is preliminary data.</text>
</comment>
<proteinExistence type="predicted"/>
<gene>
    <name evidence="2" type="ORF">AYO21_06222</name>
</gene>
<evidence type="ECO:0000313" key="2">
    <source>
        <dbReference type="EMBL" id="OAG39578.1"/>
    </source>
</evidence>
<reference evidence="2 3" key="1">
    <citation type="submission" date="2016-03" db="EMBL/GenBank/DDBJ databases">
        <title>Draft genome sequence of the Fonsecaea monophora CBS 269.37.</title>
        <authorList>
            <person name="Bombassaro A."/>
            <person name="Vinicius W.A."/>
            <person name="De Hoog S."/>
            <person name="Sun J."/>
            <person name="Souza E.M."/>
            <person name="Raittz R.T."/>
            <person name="Costa F."/>
            <person name="Leao A.C."/>
            <person name="Tadra-Sfeir M.Z."/>
            <person name="Baura V."/>
            <person name="Balsanelli E."/>
            <person name="Pedrosa F.O."/>
            <person name="Moreno L.F."/>
            <person name="Steffens M.B."/>
            <person name="Xi L."/>
            <person name="Bocca A.L."/>
            <person name="Felipe M.S."/>
            <person name="Teixeira M."/>
            <person name="Telles Filho F.Q."/>
            <person name="Azevedo C.M."/>
            <person name="Gomes R."/>
            <person name="Vicente V.A."/>
        </authorList>
    </citation>
    <scope>NUCLEOTIDE SEQUENCE [LARGE SCALE GENOMIC DNA]</scope>
    <source>
        <strain evidence="2 3">CBS 269.37</strain>
    </source>
</reference>
<keyword evidence="3" id="KW-1185">Reference proteome</keyword>
<dbReference type="OrthoDB" id="4112524at2759"/>
<dbReference type="AlphaFoldDB" id="A0A177F5S7"/>
<accession>A0A177F5S7</accession>
<dbReference type="Proteomes" id="UP000077002">
    <property type="component" value="Unassembled WGS sequence"/>
</dbReference>
<organism evidence="2 3">
    <name type="scientific">Fonsecaea monophora</name>
    <dbReference type="NCBI Taxonomy" id="254056"/>
    <lineage>
        <taxon>Eukaryota</taxon>
        <taxon>Fungi</taxon>
        <taxon>Dikarya</taxon>
        <taxon>Ascomycota</taxon>
        <taxon>Pezizomycotina</taxon>
        <taxon>Eurotiomycetes</taxon>
        <taxon>Chaetothyriomycetidae</taxon>
        <taxon>Chaetothyriales</taxon>
        <taxon>Herpotrichiellaceae</taxon>
        <taxon>Fonsecaea</taxon>
    </lineage>
</organism>
<dbReference type="GeneID" id="34601383"/>
<feature type="compositionally biased region" description="Basic residues" evidence="1">
    <location>
        <begin position="190"/>
        <end position="206"/>
    </location>
</feature>
<evidence type="ECO:0000313" key="3">
    <source>
        <dbReference type="Proteomes" id="UP000077002"/>
    </source>
</evidence>
<dbReference type="EMBL" id="LVKK01000042">
    <property type="protein sequence ID" value="OAG39578.1"/>
    <property type="molecule type" value="Genomic_DNA"/>
</dbReference>
<feature type="region of interest" description="Disordered" evidence="1">
    <location>
        <begin position="148"/>
        <end position="213"/>
    </location>
</feature>
<feature type="region of interest" description="Disordered" evidence="1">
    <location>
        <begin position="24"/>
        <end position="44"/>
    </location>
</feature>
<protein>
    <submittedName>
        <fullName evidence="2">Uncharacterized protein</fullName>
    </submittedName>
</protein>
<feature type="compositionally biased region" description="Basic residues" evidence="1">
    <location>
        <begin position="166"/>
        <end position="182"/>
    </location>
</feature>
<name>A0A177F5S7_9EURO</name>
<dbReference type="RefSeq" id="XP_022511530.1">
    <property type="nucleotide sequence ID" value="XM_022656185.1"/>
</dbReference>
<feature type="compositionally biased region" description="Low complexity" evidence="1">
    <location>
        <begin position="156"/>
        <end position="165"/>
    </location>
</feature>